<dbReference type="EMBL" id="JAAXPC010000009">
    <property type="protein sequence ID" value="NKY03187.1"/>
    <property type="molecule type" value="Genomic_DNA"/>
</dbReference>
<feature type="domain" description="FMN-binding" evidence="2">
    <location>
        <begin position="89"/>
        <end position="159"/>
    </location>
</feature>
<keyword evidence="1" id="KW-0732">Signal</keyword>
<reference evidence="3 4" key="1">
    <citation type="submission" date="2020-04" db="EMBL/GenBank/DDBJ databases">
        <title>MicrobeNet Type strains.</title>
        <authorList>
            <person name="Nicholson A.C."/>
        </authorList>
    </citation>
    <scope>NUCLEOTIDE SEQUENCE [LARGE SCALE GENOMIC DNA]</scope>
    <source>
        <strain evidence="3 4">ATCC BAA-14</strain>
    </source>
</reference>
<dbReference type="AlphaFoldDB" id="A0A846WPM0"/>
<dbReference type="RefSeq" id="WP_006368259.1">
    <property type="nucleotide sequence ID" value="NZ_JAAXPC010000009.1"/>
</dbReference>
<evidence type="ECO:0000313" key="4">
    <source>
        <dbReference type="Proteomes" id="UP000563898"/>
    </source>
</evidence>
<proteinExistence type="predicted"/>
<gene>
    <name evidence="3" type="ORF">HGA05_16580</name>
</gene>
<dbReference type="GO" id="GO:0010181">
    <property type="term" value="F:FMN binding"/>
    <property type="evidence" value="ECO:0007669"/>
    <property type="project" value="InterPro"/>
</dbReference>
<dbReference type="GO" id="GO:0016020">
    <property type="term" value="C:membrane"/>
    <property type="evidence" value="ECO:0007669"/>
    <property type="project" value="InterPro"/>
</dbReference>
<sequence>MTRSIRTMVRKDEFVTVTRATGVVAAVAAVGLATAACGSDDATASDATQSTGAATSATSATGAAGGSGEYKSGTYSATGHYVSPGGPQQIGVTVTLDNATITKVDLDRSHTRGTSAEFQAKFASGINSEVVGKNIDDLDVHKVSGSSLTSGGFNDAIAQIKSQARA</sequence>
<feature type="chain" id="PRO_5039390157" evidence="1">
    <location>
        <begin position="36"/>
        <end position="166"/>
    </location>
</feature>
<evidence type="ECO:0000256" key="1">
    <source>
        <dbReference type="SAM" id="SignalP"/>
    </source>
</evidence>
<organism evidence="3 4">
    <name type="scientific">Gordonia polyisoprenivorans</name>
    <dbReference type="NCBI Taxonomy" id="84595"/>
    <lineage>
        <taxon>Bacteria</taxon>
        <taxon>Bacillati</taxon>
        <taxon>Actinomycetota</taxon>
        <taxon>Actinomycetes</taxon>
        <taxon>Mycobacteriales</taxon>
        <taxon>Gordoniaceae</taxon>
        <taxon>Gordonia</taxon>
    </lineage>
</organism>
<accession>A0A846WPM0</accession>
<dbReference type="InterPro" id="IPR007329">
    <property type="entry name" value="FMN-bd"/>
</dbReference>
<protein>
    <submittedName>
        <fullName evidence="3">FMN-binding protein</fullName>
    </submittedName>
</protein>
<evidence type="ECO:0000259" key="2">
    <source>
        <dbReference type="Pfam" id="PF04205"/>
    </source>
</evidence>
<name>A0A846WPM0_9ACTN</name>
<dbReference type="Pfam" id="PF04205">
    <property type="entry name" value="FMN_bind"/>
    <property type="match status" value="1"/>
</dbReference>
<dbReference type="Proteomes" id="UP000563898">
    <property type="component" value="Unassembled WGS sequence"/>
</dbReference>
<feature type="signal peptide" evidence="1">
    <location>
        <begin position="1"/>
        <end position="35"/>
    </location>
</feature>
<comment type="caution">
    <text evidence="3">The sequence shown here is derived from an EMBL/GenBank/DDBJ whole genome shotgun (WGS) entry which is preliminary data.</text>
</comment>
<evidence type="ECO:0000313" key="3">
    <source>
        <dbReference type="EMBL" id="NKY03187.1"/>
    </source>
</evidence>